<evidence type="ECO:0000313" key="2">
    <source>
        <dbReference type="Proteomes" id="UP000198757"/>
    </source>
</evidence>
<dbReference type="STRING" id="1285928.SAMN04487894_12736"/>
<protein>
    <submittedName>
        <fullName evidence="1">Uncharacterized protein</fullName>
    </submittedName>
</protein>
<dbReference type="Proteomes" id="UP000198757">
    <property type="component" value="Unassembled WGS sequence"/>
</dbReference>
<dbReference type="AlphaFoldDB" id="A0A1G7B5W8"/>
<organism evidence="1 2">
    <name type="scientific">Niabella drilacis (strain DSM 25811 / CCM 8410 / CCUG 62505 / LMG 26954 / E90)</name>
    <dbReference type="NCBI Taxonomy" id="1285928"/>
    <lineage>
        <taxon>Bacteria</taxon>
        <taxon>Pseudomonadati</taxon>
        <taxon>Bacteroidota</taxon>
        <taxon>Chitinophagia</taxon>
        <taxon>Chitinophagales</taxon>
        <taxon>Chitinophagaceae</taxon>
        <taxon>Niabella</taxon>
    </lineage>
</organism>
<feature type="non-terminal residue" evidence="1">
    <location>
        <position position="182"/>
    </location>
</feature>
<dbReference type="RefSeq" id="WP_218127816.1">
    <property type="nucleotide sequence ID" value="NZ_FMZO01000027.1"/>
</dbReference>
<keyword evidence="2" id="KW-1185">Reference proteome</keyword>
<reference evidence="2" key="1">
    <citation type="submission" date="2016-10" db="EMBL/GenBank/DDBJ databases">
        <authorList>
            <person name="Varghese N."/>
            <person name="Submissions S."/>
        </authorList>
    </citation>
    <scope>NUCLEOTIDE SEQUENCE [LARGE SCALE GENOMIC DNA]</scope>
    <source>
        <strain evidence="2">DSM 25811 / CCM 8410 / LMG 26954 / E90</strain>
    </source>
</reference>
<sequence length="182" mass="20834">MHICGIGERKKRGTTIEDTIPHGLHGFPQKDFKNLCTPAESVRKRNEEQLSKTPSLTDYADFHRRILKNLCTSAESVRERNEEQLSKTPSLTDYTDFHRRLQKSVYTCGFGEKKKRGTIIEDAIPHGLHGFPQKSSKNLCTSAESVRKRNEEQLSKTPSLTDYADFHRRILKNLCTSAESVR</sequence>
<name>A0A1G7B5W8_NIADE</name>
<gene>
    <name evidence="1" type="ORF">SAMN04487894_12736</name>
</gene>
<dbReference type="EMBL" id="FMZO01000027">
    <property type="protein sequence ID" value="SDE22528.1"/>
    <property type="molecule type" value="Genomic_DNA"/>
</dbReference>
<proteinExistence type="predicted"/>
<accession>A0A1G7B5W8</accession>
<evidence type="ECO:0000313" key="1">
    <source>
        <dbReference type="EMBL" id="SDE22528.1"/>
    </source>
</evidence>